<dbReference type="GO" id="GO:0009294">
    <property type="term" value="P:DNA-mediated transformation"/>
    <property type="evidence" value="ECO:0007669"/>
    <property type="project" value="InterPro"/>
</dbReference>
<dbReference type="InterPro" id="IPR041614">
    <property type="entry name" value="DprA_WH"/>
</dbReference>
<dbReference type="OrthoDB" id="9785707at2"/>
<evidence type="ECO:0000256" key="1">
    <source>
        <dbReference type="ARBA" id="ARBA00006525"/>
    </source>
</evidence>
<dbReference type="Pfam" id="PF21102">
    <property type="entry name" value="DprA_N"/>
    <property type="match status" value="1"/>
</dbReference>
<proteinExistence type="inferred from homology"/>
<dbReference type="eggNOG" id="COG0758">
    <property type="taxonomic scope" value="Bacteria"/>
</dbReference>
<dbReference type="PATRIC" id="fig|1088869.3.peg.2677"/>
<name>G6XMG6_9PROT</name>
<dbReference type="Pfam" id="PF02481">
    <property type="entry name" value="DNA_processg_A"/>
    <property type="match status" value="1"/>
</dbReference>
<accession>G6XMG6</accession>
<dbReference type="STRING" id="1088869.GMO_26840"/>
<evidence type="ECO:0000259" key="3">
    <source>
        <dbReference type="Pfam" id="PF17782"/>
    </source>
</evidence>
<comment type="similarity">
    <text evidence="1">Belongs to the DprA/Smf family.</text>
</comment>
<dbReference type="Pfam" id="PF17782">
    <property type="entry name" value="WHD_DprA"/>
    <property type="match status" value="1"/>
</dbReference>
<dbReference type="PANTHER" id="PTHR43022:SF1">
    <property type="entry name" value="PROTEIN SMF"/>
    <property type="match status" value="1"/>
</dbReference>
<comment type="caution">
    <text evidence="4">The sequence shown here is derived from an EMBL/GenBank/DDBJ whole genome shotgun (WGS) entry which is preliminary data.</text>
</comment>
<evidence type="ECO:0000313" key="4">
    <source>
        <dbReference type="EMBL" id="EHH67064.1"/>
    </source>
</evidence>
<evidence type="ECO:0000259" key="2">
    <source>
        <dbReference type="Pfam" id="PF02481"/>
    </source>
</evidence>
<dbReference type="InterPro" id="IPR036388">
    <property type="entry name" value="WH-like_DNA-bd_sf"/>
</dbReference>
<feature type="domain" description="Smf/DprA SLOG" evidence="2">
    <location>
        <begin position="82"/>
        <end position="289"/>
    </location>
</feature>
<dbReference type="Gene3D" id="3.40.50.450">
    <property type="match status" value="1"/>
</dbReference>
<dbReference type="Gene3D" id="1.10.10.10">
    <property type="entry name" value="Winged helix-like DNA-binding domain superfamily/Winged helix DNA-binding domain"/>
    <property type="match status" value="1"/>
</dbReference>
<dbReference type="AlphaFoldDB" id="G6XMG6"/>
<dbReference type="EMBL" id="AGQV01000013">
    <property type="protein sequence ID" value="EHH67064.1"/>
    <property type="molecule type" value="Genomic_DNA"/>
</dbReference>
<dbReference type="SUPFAM" id="SSF102405">
    <property type="entry name" value="MCP/YpsA-like"/>
    <property type="match status" value="1"/>
</dbReference>
<organism evidence="4 5">
    <name type="scientific">Gluconobacter morbifer G707</name>
    <dbReference type="NCBI Taxonomy" id="1088869"/>
    <lineage>
        <taxon>Bacteria</taxon>
        <taxon>Pseudomonadati</taxon>
        <taxon>Pseudomonadota</taxon>
        <taxon>Alphaproteobacteria</taxon>
        <taxon>Acetobacterales</taxon>
        <taxon>Acetobacteraceae</taxon>
        <taxon>Gluconobacter</taxon>
    </lineage>
</organism>
<dbReference type="Proteomes" id="UP000004949">
    <property type="component" value="Unassembled WGS sequence"/>
</dbReference>
<dbReference type="InterPro" id="IPR003488">
    <property type="entry name" value="DprA"/>
</dbReference>
<dbReference type="NCBIfam" id="TIGR00732">
    <property type="entry name" value="dprA"/>
    <property type="match status" value="1"/>
</dbReference>
<evidence type="ECO:0000313" key="5">
    <source>
        <dbReference type="Proteomes" id="UP000004949"/>
    </source>
</evidence>
<gene>
    <name evidence="4" type="ORF">GMO_26840</name>
</gene>
<sequence>MTACFSPLSPTVRLDTLRLAKTPGGGPVSFARLLEQYGTADRTLEALPERMRRAGRAAPPDIPSRTRMADELAALEKLGGRMLLRGEPDYPHLLAHIPDAPAVLFTLGNPARLSMRAVGVVGARNASGAGLRMAESLSAELAHAGVCVVSGLARGIDSAAHAAALSTGLTAAAVAGGLDHVYPPENAWLQAEIAERDCLVTEALLGTAPQARHFPRRNRLIAGISLGCLVVEASLRSGTLITAKLAGSYDRDVFAVPGSPLDPRSHGGNDLLRQHVAVLTENLHDILTVLPTVLPPRKSEPWQNGDAGKPLFSGFSEPQALWKNAEPEAWTDPDLVLEKVRPLLSVTAIAVDEVVRRCQFSVSAVLSVLTELELGGVVEFVPGGRVALLPTGKATRKPEWQ</sequence>
<protein>
    <submittedName>
        <fullName evidence="4">DNA processing chain A</fullName>
    </submittedName>
</protein>
<dbReference type="RefSeq" id="WP_008852825.1">
    <property type="nucleotide sequence ID" value="NZ_AGQV01000013.1"/>
</dbReference>
<keyword evidence="5" id="KW-1185">Reference proteome</keyword>
<dbReference type="PANTHER" id="PTHR43022">
    <property type="entry name" value="PROTEIN SMF"/>
    <property type="match status" value="1"/>
</dbReference>
<dbReference type="InterPro" id="IPR057666">
    <property type="entry name" value="DrpA_SLOG"/>
</dbReference>
<reference evidence="4 5" key="1">
    <citation type="submission" date="2011-10" db="EMBL/GenBank/DDBJ databases">
        <title>Genome sequence of Gluconobacter morbifer G707, isolated from Drosophila gut.</title>
        <authorList>
            <person name="Lee W.-J."/>
            <person name="Kim E.-K."/>
        </authorList>
    </citation>
    <scope>NUCLEOTIDE SEQUENCE [LARGE SCALE GENOMIC DNA]</scope>
    <source>
        <strain evidence="4 5">G707</strain>
    </source>
</reference>
<feature type="domain" description="DprA winged helix" evidence="3">
    <location>
        <begin position="331"/>
        <end position="384"/>
    </location>
</feature>